<proteinExistence type="predicted"/>
<feature type="non-terminal residue" evidence="1">
    <location>
        <position position="1"/>
    </location>
</feature>
<name>A0ABD0P7Y8_CIRMR</name>
<organism evidence="1 2">
    <name type="scientific">Cirrhinus mrigala</name>
    <name type="common">Mrigala</name>
    <dbReference type="NCBI Taxonomy" id="683832"/>
    <lineage>
        <taxon>Eukaryota</taxon>
        <taxon>Metazoa</taxon>
        <taxon>Chordata</taxon>
        <taxon>Craniata</taxon>
        <taxon>Vertebrata</taxon>
        <taxon>Euteleostomi</taxon>
        <taxon>Actinopterygii</taxon>
        <taxon>Neopterygii</taxon>
        <taxon>Teleostei</taxon>
        <taxon>Ostariophysi</taxon>
        <taxon>Cypriniformes</taxon>
        <taxon>Cyprinidae</taxon>
        <taxon>Labeoninae</taxon>
        <taxon>Labeonini</taxon>
        <taxon>Cirrhinus</taxon>
    </lineage>
</organism>
<keyword evidence="2" id="KW-1185">Reference proteome</keyword>
<dbReference type="Proteomes" id="UP001529510">
    <property type="component" value="Unassembled WGS sequence"/>
</dbReference>
<evidence type="ECO:0008006" key="3">
    <source>
        <dbReference type="Google" id="ProtNLM"/>
    </source>
</evidence>
<accession>A0ABD0P7Y8</accession>
<protein>
    <recommendedName>
        <fullName evidence="3">Antifreeze protein</fullName>
    </recommendedName>
</protein>
<reference evidence="1 2" key="1">
    <citation type="submission" date="2024-05" db="EMBL/GenBank/DDBJ databases">
        <title>Genome sequencing and assembly of Indian major carp, Cirrhinus mrigala (Hamilton, 1822).</title>
        <authorList>
            <person name="Mohindra V."/>
            <person name="Chowdhury L.M."/>
            <person name="Lal K."/>
            <person name="Jena J.K."/>
        </authorList>
    </citation>
    <scope>NUCLEOTIDE SEQUENCE [LARGE SCALE GENOMIC DNA]</scope>
    <source>
        <strain evidence="1">CM1030</strain>
        <tissue evidence="1">Blood</tissue>
    </source>
</reference>
<dbReference type="EMBL" id="JAMKFB020000017">
    <property type="protein sequence ID" value="KAL0169371.1"/>
    <property type="molecule type" value="Genomic_DNA"/>
</dbReference>
<dbReference type="AlphaFoldDB" id="A0ABD0P7Y8"/>
<evidence type="ECO:0000313" key="1">
    <source>
        <dbReference type="EMBL" id="KAL0169371.1"/>
    </source>
</evidence>
<comment type="caution">
    <text evidence="1">The sequence shown here is derived from an EMBL/GenBank/DDBJ whole genome shotgun (WGS) entry which is preliminary data.</text>
</comment>
<feature type="non-terminal residue" evidence="1">
    <location>
        <position position="170"/>
    </location>
</feature>
<sequence length="170" mass="17326">CSLSHVFSDLPEPCHVSSVLSEPRHVSCDTLRSRTIMMASVFDPPLMSVRAAGIPVASAPSSPIIKEILPPAAALPLMAVAILCMWAAHSAPEVSSVHESASVSPEVAAPAAEPPKGATCTTIESPEVAVYAAEPLEVAVSAAVSSVAVMPTAVSPEVAAEAVEPHKMGT</sequence>
<evidence type="ECO:0000313" key="2">
    <source>
        <dbReference type="Proteomes" id="UP001529510"/>
    </source>
</evidence>
<gene>
    <name evidence="1" type="ORF">M9458_033967</name>
</gene>